<comment type="pathway">
    <text evidence="1">Glycan metabolism; N-glycan degradation.</text>
</comment>
<keyword evidence="3 5" id="KW-0378">Hydrolase</keyword>
<reference evidence="9" key="2">
    <citation type="submission" date="2020-10" db="EMBL/GenBank/DDBJ databases">
        <authorList>
            <person name="Cooper E.A."/>
            <person name="Brenton Z.W."/>
            <person name="Flinn B.S."/>
            <person name="Jenkins J."/>
            <person name="Shu S."/>
            <person name="Flowers D."/>
            <person name="Luo F."/>
            <person name="Wang Y."/>
            <person name="Xia P."/>
            <person name="Barry K."/>
            <person name="Daum C."/>
            <person name="Lipzen A."/>
            <person name="Yoshinaga Y."/>
            <person name="Schmutz J."/>
            <person name="Saski C."/>
            <person name="Vermerris W."/>
            <person name="Kresovich S."/>
        </authorList>
    </citation>
    <scope>NUCLEOTIDE SEQUENCE</scope>
</reference>
<reference evidence="9" key="1">
    <citation type="journal article" date="2019" name="BMC Genomics">
        <title>A new reference genome for Sorghum bicolor reveals high levels of sequence similarity between sweet and grain genotypes: implications for the genetics of sugar metabolism.</title>
        <authorList>
            <person name="Cooper E.A."/>
            <person name="Brenton Z.W."/>
            <person name="Flinn B.S."/>
            <person name="Jenkins J."/>
            <person name="Shu S."/>
            <person name="Flowers D."/>
            <person name="Luo F."/>
            <person name="Wang Y."/>
            <person name="Xia P."/>
            <person name="Barry K."/>
            <person name="Daum C."/>
            <person name="Lipzen A."/>
            <person name="Yoshinaga Y."/>
            <person name="Schmutz J."/>
            <person name="Saski C."/>
            <person name="Vermerris W."/>
            <person name="Kresovich S."/>
        </authorList>
    </citation>
    <scope>NUCLEOTIDE SEQUENCE</scope>
</reference>
<evidence type="ECO:0000313" key="10">
    <source>
        <dbReference type="Proteomes" id="UP000807115"/>
    </source>
</evidence>
<dbReference type="Pfam" id="PF16923">
    <property type="entry name" value="Glyco_hydro_63N"/>
    <property type="match status" value="1"/>
</dbReference>
<dbReference type="GO" id="GO:0009311">
    <property type="term" value="P:oligosaccharide metabolic process"/>
    <property type="evidence" value="ECO:0007669"/>
    <property type="project" value="UniProtKB-UniRule"/>
</dbReference>
<dbReference type="SUPFAM" id="SSF48208">
    <property type="entry name" value="Six-hairpin glycosidases"/>
    <property type="match status" value="1"/>
</dbReference>
<dbReference type="PANTHER" id="PTHR10412:SF20">
    <property type="entry name" value="MANNOSYL-OLIGOSACCHARIDE GLUCOSIDASE GCS1"/>
    <property type="match status" value="1"/>
</dbReference>
<evidence type="ECO:0000313" key="9">
    <source>
        <dbReference type="EMBL" id="KAG0540763.1"/>
    </source>
</evidence>
<dbReference type="GO" id="GO:0004573">
    <property type="term" value="F:Glc3Man9GlcNAc2 oligosaccharide glucosidase activity"/>
    <property type="evidence" value="ECO:0007669"/>
    <property type="project" value="UniProtKB-UniRule"/>
</dbReference>
<feature type="compositionally biased region" description="Basic and acidic residues" evidence="6">
    <location>
        <begin position="10"/>
        <end position="39"/>
    </location>
</feature>
<comment type="function">
    <text evidence="5">Cleaves the distal alpha 1,2-linked glucose residue from the Glc(3)Man(9)GlcNAc(2) oligosaccharide precursor.</text>
</comment>
<keyword evidence="5" id="KW-0812">Transmembrane</keyword>
<comment type="caution">
    <text evidence="9">The sequence shown here is derived from an EMBL/GenBank/DDBJ whole genome shotgun (WGS) entry which is preliminary data.</text>
</comment>
<dbReference type="AlphaFoldDB" id="A0A921UQH7"/>
<dbReference type="InterPro" id="IPR038518">
    <property type="entry name" value="Glyco_hydro_63N_sf"/>
</dbReference>
<dbReference type="InterPro" id="IPR008928">
    <property type="entry name" value="6-hairpin_glycosidase_sf"/>
</dbReference>
<keyword evidence="5" id="KW-0472">Membrane</keyword>
<dbReference type="InterPro" id="IPR031335">
    <property type="entry name" value="Glyco_hydro_63_C"/>
</dbReference>
<organism evidence="9 10">
    <name type="scientific">Sorghum bicolor</name>
    <name type="common">Sorghum</name>
    <name type="synonym">Sorghum vulgare</name>
    <dbReference type="NCBI Taxonomy" id="4558"/>
    <lineage>
        <taxon>Eukaryota</taxon>
        <taxon>Viridiplantae</taxon>
        <taxon>Streptophyta</taxon>
        <taxon>Embryophyta</taxon>
        <taxon>Tracheophyta</taxon>
        <taxon>Spermatophyta</taxon>
        <taxon>Magnoliopsida</taxon>
        <taxon>Liliopsida</taxon>
        <taxon>Poales</taxon>
        <taxon>Poaceae</taxon>
        <taxon>PACMAD clade</taxon>
        <taxon>Panicoideae</taxon>
        <taxon>Andropogonodae</taxon>
        <taxon>Andropogoneae</taxon>
        <taxon>Sorghinae</taxon>
        <taxon>Sorghum</taxon>
    </lineage>
</organism>
<comment type="similarity">
    <text evidence="2 5">Belongs to the glycosyl hydrolase 63 family.</text>
</comment>
<dbReference type="Pfam" id="PF03200">
    <property type="entry name" value="Glyco_hydro_63"/>
    <property type="match status" value="1"/>
</dbReference>
<evidence type="ECO:0000259" key="7">
    <source>
        <dbReference type="Pfam" id="PF03200"/>
    </source>
</evidence>
<feature type="domain" description="Glycosyl hydrolase family 63 N-terminal" evidence="8">
    <location>
        <begin position="181"/>
        <end position="354"/>
    </location>
</feature>
<dbReference type="EC" id="3.2.1.106" evidence="5"/>
<dbReference type="EMBL" id="CM027682">
    <property type="protein sequence ID" value="KAG0540763.1"/>
    <property type="molecule type" value="Genomic_DNA"/>
</dbReference>
<dbReference type="GO" id="GO:0005789">
    <property type="term" value="C:endoplasmic reticulum membrane"/>
    <property type="evidence" value="ECO:0007669"/>
    <property type="project" value="UniProtKB-SubCell"/>
</dbReference>
<protein>
    <recommendedName>
        <fullName evidence="5">Mannosyl-oligosaccharide glucosidase</fullName>
        <ecNumber evidence="5">3.2.1.106</ecNumber>
    </recommendedName>
</protein>
<dbReference type="Gene3D" id="1.50.10.10">
    <property type="match status" value="1"/>
</dbReference>
<evidence type="ECO:0000256" key="3">
    <source>
        <dbReference type="ARBA" id="ARBA00022801"/>
    </source>
</evidence>
<dbReference type="FunFam" id="1.50.10.10:FF:000009">
    <property type="entry name" value="mannosyl-oligosaccharide glucosidase"/>
    <property type="match status" value="1"/>
</dbReference>
<keyword evidence="5" id="KW-0256">Endoplasmic reticulum</keyword>
<gene>
    <name evidence="9" type="ORF">BDA96_03G437200</name>
</gene>
<dbReference type="PANTHER" id="PTHR10412">
    <property type="entry name" value="MANNOSYL-OLIGOSACCHARIDE GLUCOSIDASE"/>
    <property type="match status" value="1"/>
</dbReference>
<keyword evidence="4 5" id="KW-0326">Glycosidase</keyword>
<comment type="catalytic activity">
    <reaction evidence="5">
        <text>N(4)-(alpha-D-Glc-(1-&gt;2)-alpha-D-Glc-(1-&gt;3)-alpha-D-Glc-(1-&gt;3)-alpha-D-Man-(1-&gt;2)-alpha-D-Man-(1-&gt;2)-alpha-D-Man-(1-&gt;3)-[alpha-D-Man-(1-&gt;2)-alpha-D-Man-(1-&gt;3)-[alpha-D-Man-(1-&gt;2)-alpha-D-Man-(1-&gt;6)]-alpha-D-Man-(1-&gt;6)]-beta-D-Man-(1-&gt;4)-beta-D-GlcNAc-(1-&gt;4)-beta-D-GlcNAc)-L-asparaginyl-[protein] + H2O = N(4)-(alpha-D-Glc-(1-&gt;3)-alpha-D-Glc-(1-&gt;3)-alpha-D-Man-(1-&gt;2)-alpha-D-Man-(1-&gt;2)-alpha-D-Man-(1-&gt;3)-[alpha-D-Man-(1-&gt;2)-alpha-D-Man-(1-&gt;3)-[alpha-D-Man-(1-&gt;2)-alpha-D-Man-(1-&gt;6)]-alpha-D-Man-(1-&gt;6)]-beta-D-Man-(1-&gt;4)-beta-D-GlcNAc-(1-&gt;4)-beta-D-GlcNAc)-L-asparaginyl-[protein] + beta-D-glucose</text>
        <dbReference type="Rhea" id="RHEA:55988"/>
        <dbReference type="Rhea" id="RHEA-COMP:12806"/>
        <dbReference type="Rhea" id="RHEA-COMP:14355"/>
        <dbReference type="ChEBI" id="CHEBI:15377"/>
        <dbReference type="ChEBI" id="CHEBI:15903"/>
        <dbReference type="ChEBI" id="CHEBI:59082"/>
        <dbReference type="ChEBI" id="CHEBI:132537"/>
        <dbReference type="EC" id="3.2.1.106"/>
    </reaction>
</comment>
<feature type="transmembrane region" description="Helical" evidence="5">
    <location>
        <begin position="119"/>
        <end position="142"/>
    </location>
</feature>
<evidence type="ECO:0000256" key="4">
    <source>
        <dbReference type="ARBA" id="ARBA00023295"/>
    </source>
</evidence>
<keyword evidence="5" id="KW-1133">Transmembrane helix</keyword>
<evidence type="ECO:0000256" key="5">
    <source>
        <dbReference type="RuleBase" id="RU368089"/>
    </source>
</evidence>
<evidence type="ECO:0000256" key="6">
    <source>
        <dbReference type="SAM" id="MobiDB-lite"/>
    </source>
</evidence>
<sequence length="928" mass="105052">MGLGVIPTLRDGKSEAKMCEVRIETPLRSPKSQDPKSPSDDSTESRSPAEAARLPASFLMTGGGSSTRRPAAAARSRGRPSEASEPEPGARRAAAGAARRRGRGDHGPLRLMDVAPRTLALFVIASFALVSVAFVVYTGGWWEEVEGEGAATLRKVMRSVTPLSAPRMMDLPQFQSNHKESLYWGTYRPNVYLGFRARTPLSLIAGLMWIGLKNGQYFLRHVCQDSDELSTFGWTAHNGRDYGRQVLVDHGLFLTTSFLKEKGENSGYGGDWAVRLDANSERSGLSDAQESTTHLFFYIADETGNQITMGSYEPSSRGPVLLASGSHEEIGDWELHLRSEDNLEIHRAGFKSMSMHNLSDLVQQAVATNAMQTGNLNLPDITEDSSNIMVYQVSIKTPAQIDLVFLSGSASKSPVTEERISKLTGPKLSTSLETKQKEFEERYDQIFNVNNKIDSRELSVGRAALSNLLGGVGYFYGQSKIALPKGFTQKNGDKYIPYWPAALYTAVPSRSFFPRGFLWDEGFHQLVIWRWDVHISMDIIGHWLDLLNSDGWIPREQILGAEALSKVPEEFVLQYPSNGNPPTLFLAIRDLASGIHAQQFSDEEAEKVSSFLERAYIRLNSWFQWFNSTQSGKYEGTFYWHGRDSITRRELNPKTLTSGLDDYPRASHPNDEERHVDLRCWMLLATNCIRSIAEFLKMDSSLEKDYYKMSNQLSDFGTLNKLHLDDKIGAYFDYGNHTEKVRLRWFDVKDKDTMRREFLRETLQPPQLQFVPHVGYVSLFPFMMGTIPPESWVLEKQLDLISNTSILWTDYGLRSLSRTSSIYMKRNTEHDPPYWRGAIWINMNYMVLSALHHYAHEDGPYSSRAGELYDKLRSNLIRNIVQNYNETGFFWENYDQKNKGKGKGARSFTGWTSLIVLIMAESYPTLHR</sequence>
<dbReference type="GO" id="GO:0006487">
    <property type="term" value="P:protein N-linked glycosylation"/>
    <property type="evidence" value="ECO:0007669"/>
    <property type="project" value="UniProtKB-UniRule"/>
</dbReference>
<dbReference type="InterPro" id="IPR004888">
    <property type="entry name" value="Glycoside_hydrolase_63"/>
</dbReference>
<feature type="compositionally biased region" description="Low complexity" evidence="6">
    <location>
        <begin position="66"/>
        <end position="97"/>
    </location>
</feature>
<dbReference type="Proteomes" id="UP000807115">
    <property type="component" value="Chromosome 3"/>
</dbReference>
<evidence type="ECO:0000256" key="2">
    <source>
        <dbReference type="ARBA" id="ARBA00010833"/>
    </source>
</evidence>
<dbReference type="Gene3D" id="2.70.98.110">
    <property type="entry name" value="Glycosyl hydrolase family 63, N-terminal domain"/>
    <property type="match status" value="1"/>
</dbReference>
<evidence type="ECO:0000256" key="1">
    <source>
        <dbReference type="ARBA" id="ARBA00004740"/>
    </source>
</evidence>
<feature type="region of interest" description="Disordered" evidence="6">
    <location>
        <begin position="1"/>
        <end position="108"/>
    </location>
</feature>
<dbReference type="InterPro" id="IPR031631">
    <property type="entry name" value="Glyco_hydro_63N"/>
</dbReference>
<name>A0A921UQH7_SORBI</name>
<evidence type="ECO:0000259" key="8">
    <source>
        <dbReference type="Pfam" id="PF16923"/>
    </source>
</evidence>
<proteinExistence type="inferred from homology"/>
<dbReference type="InterPro" id="IPR012341">
    <property type="entry name" value="6hp_glycosidase-like_sf"/>
</dbReference>
<comment type="subcellular location">
    <subcellularLocation>
        <location evidence="5">Endoplasmic reticulum membrane</location>
        <topology evidence="5">Single-pass type II membrane protein</topology>
    </subcellularLocation>
</comment>
<dbReference type="FunFam" id="2.70.98.110:FF:000002">
    <property type="entry name" value="Mannosyl-oligosaccharide glucosidase GCS1"/>
    <property type="match status" value="1"/>
</dbReference>
<feature type="domain" description="Glycosyl hydrolase family 63 C-terminal" evidence="7">
    <location>
        <begin position="424"/>
        <end position="921"/>
    </location>
</feature>
<accession>A0A921UQH7</accession>